<dbReference type="Gene3D" id="1.10.10.10">
    <property type="entry name" value="Winged helix-like DNA-binding domain superfamily/Winged helix DNA-binding domain"/>
    <property type="match status" value="1"/>
</dbReference>
<dbReference type="SUPFAM" id="SSF47979">
    <property type="entry name" value="Iron-dependent repressor protein, dimerization domain"/>
    <property type="match status" value="1"/>
</dbReference>
<dbReference type="PROSITE" id="PS50944">
    <property type="entry name" value="HTH_DTXR"/>
    <property type="match status" value="1"/>
</dbReference>
<evidence type="ECO:0000256" key="3">
    <source>
        <dbReference type="ARBA" id="ARBA00023125"/>
    </source>
</evidence>
<evidence type="ECO:0000256" key="1">
    <source>
        <dbReference type="ARBA" id="ARBA00007871"/>
    </source>
</evidence>
<dbReference type="Proteomes" id="UP001470752">
    <property type="component" value="Unassembled WGS sequence"/>
</dbReference>
<dbReference type="InterPro" id="IPR036390">
    <property type="entry name" value="WH_DNA-bd_sf"/>
</dbReference>
<evidence type="ECO:0000256" key="2">
    <source>
        <dbReference type="ARBA" id="ARBA00023015"/>
    </source>
</evidence>
<comment type="caution">
    <text evidence="6">The sequence shown here is derived from an EMBL/GenBank/DDBJ whole genome shotgun (WGS) entry which is preliminary data.</text>
</comment>
<dbReference type="Gene3D" id="1.10.60.10">
    <property type="entry name" value="Iron dependent repressor, metal binding and dimerisation domain"/>
    <property type="match status" value="1"/>
</dbReference>
<feature type="domain" description="HTH dtxR-type" evidence="5">
    <location>
        <begin position="9"/>
        <end position="71"/>
    </location>
</feature>
<keyword evidence="7" id="KW-1185">Reference proteome</keyword>
<dbReference type="InterPro" id="IPR050536">
    <property type="entry name" value="DtxR_MntR_Metal-Reg"/>
</dbReference>
<dbReference type="PANTHER" id="PTHR33238:SF7">
    <property type="entry name" value="IRON-DEPENDENT TRANSCRIPTIONAL REGULATOR"/>
    <property type="match status" value="1"/>
</dbReference>
<keyword evidence="3" id="KW-0238">DNA-binding</keyword>
<organism evidence="6 7">
    <name type="scientific">Blautia acetigignens</name>
    <dbReference type="NCBI Taxonomy" id="2981783"/>
    <lineage>
        <taxon>Bacteria</taxon>
        <taxon>Bacillati</taxon>
        <taxon>Bacillota</taxon>
        <taxon>Clostridia</taxon>
        <taxon>Lachnospirales</taxon>
        <taxon>Lachnospiraceae</taxon>
        <taxon>Blautia</taxon>
    </lineage>
</organism>
<dbReference type="InterPro" id="IPR022689">
    <property type="entry name" value="Iron_dep_repressor"/>
</dbReference>
<sequence>MWCMKKEGMKESREDYLETILVLNRKSPDDVRPVDVANHLGITKPSVTRAMTELEKEGHIRRNEKGRLLLTESGREIAEKVYEKHCVITQLFSRCANVSEETAESDACKVEHVISEETFQGIKSYLNAMPKSVEN</sequence>
<dbReference type="SMART" id="SM00529">
    <property type="entry name" value="HTH_DTXR"/>
    <property type="match status" value="1"/>
</dbReference>
<dbReference type="InterPro" id="IPR012318">
    <property type="entry name" value="HTH_CRP"/>
</dbReference>
<evidence type="ECO:0000256" key="4">
    <source>
        <dbReference type="ARBA" id="ARBA00023163"/>
    </source>
</evidence>
<gene>
    <name evidence="6" type="ORF">AAAX94_05345</name>
</gene>
<dbReference type="RefSeq" id="WP_021926338.1">
    <property type="nucleotide sequence ID" value="NZ_JAOQJM010000002.1"/>
</dbReference>
<evidence type="ECO:0000313" key="7">
    <source>
        <dbReference type="Proteomes" id="UP001470752"/>
    </source>
</evidence>
<keyword evidence="4" id="KW-0804">Transcription</keyword>
<dbReference type="InterPro" id="IPR022687">
    <property type="entry name" value="HTH_DTXR"/>
</dbReference>
<dbReference type="InterPro" id="IPR036388">
    <property type="entry name" value="WH-like_DNA-bd_sf"/>
</dbReference>
<protein>
    <submittedName>
        <fullName evidence="6">Metal-dependent transcriptional regulator</fullName>
    </submittedName>
</protein>
<dbReference type="SUPFAM" id="SSF46785">
    <property type="entry name" value="Winged helix' DNA-binding domain"/>
    <property type="match status" value="1"/>
</dbReference>
<dbReference type="Pfam" id="PF02742">
    <property type="entry name" value="Fe_dep_repr_C"/>
    <property type="match status" value="1"/>
</dbReference>
<accession>A0ABV1CLA6</accession>
<dbReference type="InterPro" id="IPR001367">
    <property type="entry name" value="Fe_dep_repressor"/>
</dbReference>
<evidence type="ECO:0000259" key="5">
    <source>
        <dbReference type="PROSITE" id="PS50944"/>
    </source>
</evidence>
<dbReference type="PANTHER" id="PTHR33238">
    <property type="entry name" value="IRON (METAL) DEPENDENT REPRESSOR, DTXR FAMILY"/>
    <property type="match status" value="1"/>
</dbReference>
<evidence type="ECO:0000313" key="6">
    <source>
        <dbReference type="EMBL" id="MEQ2412451.1"/>
    </source>
</evidence>
<comment type="similarity">
    <text evidence="1">Belongs to the DtxR/MntR family.</text>
</comment>
<dbReference type="EMBL" id="JBBNFW010000131">
    <property type="protein sequence ID" value="MEQ2412451.1"/>
    <property type="molecule type" value="Genomic_DNA"/>
</dbReference>
<proteinExistence type="inferred from homology"/>
<dbReference type="Pfam" id="PF01325">
    <property type="entry name" value="Fe_dep_repress"/>
    <property type="match status" value="1"/>
</dbReference>
<reference evidence="6 7" key="1">
    <citation type="submission" date="2024-04" db="EMBL/GenBank/DDBJ databases">
        <title>Human intestinal bacterial collection.</title>
        <authorList>
            <person name="Pauvert C."/>
            <person name="Hitch T.C.A."/>
            <person name="Clavel T."/>
        </authorList>
    </citation>
    <scope>NUCLEOTIDE SEQUENCE [LARGE SCALE GENOMIC DNA]</scope>
    <source>
        <strain evidence="6 7">CLA-AA-H161</strain>
    </source>
</reference>
<name>A0ABV1CLA6_9FIRM</name>
<keyword evidence="2" id="KW-0805">Transcription regulation</keyword>
<dbReference type="SMART" id="SM00419">
    <property type="entry name" value="HTH_CRP"/>
    <property type="match status" value="1"/>
</dbReference>
<dbReference type="InterPro" id="IPR036421">
    <property type="entry name" value="Fe_dep_repressor_sf"/>
</dbReference>